<proteinExistence type="predicted"/>
<dbReference type="RefSeq" id="WP_148579985.1">
    <property type="nucleotide sequence ID" value="NZ_SDKK01000014.1"/>
</dbReference>
<dbReference type="InterPro" id="IPR041527">
    <property type="entry name" value="YhcG_N"/>
</dbReference>
<dbReference type="InterPro" id="IPR009362">
    <property type="entry name" value="YhcG_C"/>
</dbReference>
<sequence length="414" mass="47021">MARKAAAPATTTPPLYGRVREILESARSNIARTVNTTQVIANWLIGCEIVEEEQQGKKRAGYGTELLADLAARLKADFGAGYGVDNLELFRRFYLEYPRLLPAQISDAVRRKSLSASEATANSDAARRNFDALPMAFQMQLPDPDAPMTPGQLSSCLSWTHYRRLLRVTRCEARDFYEIEAIRHAWSARELERQINTFLFDRLAKSRDKAGLMRLATHGQEIARPVDAIKEPLVLEFLGLPESPRLVESKLEQALIGNLQNFLLELGKGFAFVSRQERITLDGDHFYIDLVFYHTILKCFVLIDLKVGKLTHGDLGQIQFYVNYYDRERRTEGDNPTIGLILCPDKNDAVVKYTLGEQQERNIFTSRYQLYLPTVEELENELRRELRFLAPEKDAAKAAVKTSKTRSTKKGAAE</sequence>
<organism evidence="4 5">
    <name type="scientific">Zoogloea oleivorans</name>
    <dbReference type="NCBI Taxonomy" id="1552750"/>
    <lineage>
        <taxon>Bacteria</taxon>
        <taxon>Pseudomonadati</taxon>
        <taxon>Pseudomonadota</taxon>
        <taxon>Betaproteobacteria</taxon>
        <taxon>Rhodocyclales</taxon>
        <taxon>Zoogloeaceae</taxon>
        <taxon>Zoogloea</taxon>
    </lineage>
</organism>
<feature type="compositionally biased region" description="Basic residues" evidence="1">
    <location>
        <begin position="403"/>
        <end position="414"/>
    </location>
</feature>
<feature type="region of interest" description="Disordered" evidence="1">
    <location>
        <begin position="394"/>
        <end position="414"/>
    </location>
</feature>
<dbReference type="GO" id="GO:0003676">
    <property type="term" value="F:nucleic acid binding"/>
    <property type="evidence" value="ECO:0007669"/>
    <property type="project" value="InterPro"/>
</dbReference>
<comment type="caution">
    <text evidence="4">The sequence shown here is derived from an EMBL/GenBank/DDBJ whole genome shotgun (WGS) entry which is preliminary data.</text>
</comment>
<gene>
    <name evidence="4" type="ORF">ETQ85_15525</name>
</gene>
<dbReference type="Gene3D" id="3.40.1350.10">
    <property type="match status" value="1"/>
</dbReference>
<keyword evidence="5" id="KW-1185">Reference proteome</keyword>
<dbReference type="EMBL" id="SDKK01000014">
    <property type="protein sequence ID" value="TYC55125.1"/>
    <property type="molecule type" value="Genomic_DNA"/>
</dbReference>
<feature type="domain" description="YhcG N-terminal" evidence="3">
    <location>
        <begin position="19"/>
        <end position="99"/>
    </location>
</feature>
<dbReference type="PANTHER" id="PTHR30547:SF5">
    <property type="entry name" value="NUCLEASE YHCG-RELATED"/>
    <property type="match status" value="1"/>
</dbReference>
<accession>A0A6C2CPD1</accession>
<evidence type="ECO:0000256" key="1">
    <source>
        <dbReference type="SAM" id="MobiDB-lite"/>
    </source>
</evidence>
<evidence type="ECO:0000259" key="2">
    <source>
        <dbReference type="Pfam" id="PF06250"/>
    </source>
</evidence>
<evidence type="ECO:0000313" key="4">
    <source>
        <dbReference type="EMBL" id="TYC55125.1"/>
    </source>
</evidence>
<feature type="domain" description="YhcG PDDEXK nuclease" evidence="2">
    <location>
        <begin position="227"/>
        <end position="382"/>
    </location>
</feature>
<dbReference type="Pfam" id="PF06250">
    <property type="entry name" value="YhcG_C"/>
    <property type="match status" value="1"/>
</dbReference>
<name>A0A6C2CPD1_9RHOO</name>
<evidence type="ECO:0000313" key="5">
    <source>
        <dbReference type="Proteomes" id="UP000389128"/>
    </source>
</evidence>
<dbReference type="AlphaFoldDB" id="A0A6C2CPD1"/>
<dbReference type="InterPro" id="IPR011856">
    <property type="entry name" value="tRNA_endonuc-like_dom_sf"/>
</dbReference>
<dbReference type="PANTHER" id="PTHR30547">
    <property type="entry name" value="UNCHARACTERIZED PROTEIN YHCG-RELATED"/>
    <property type="match status" value="1"/>
</dbReference>
<dbReference type="InterPro" id="IPR053148">
    <property type="entry name" value="PD-DEXK-like_domain"/>
</dbReference>
<evidence type="ECO:0000259" key="3">
    <source>
        <dbReference type="Pfam" id="PF17761"/>
    </source>
</evidence>
<protein>
    <submittedName>
        <fullName evidence="4">DUF1016 domain-containing protein</fullName>
    </submittedName>
</protein>
<feature type="domain" description="YhcG N-terminal" evidence="3">
    <location>
        <begin position="152"/>
        <end position="202"/>
    </location>
</feature>
<dbReference type="OrthoDB" id="9801263at2"/>
<dbReference type="Pfam" id="PF17761">
    <property type="entry name" value="DUF1016_N"/>
    <property type="match status" value="2"/>
</dbReference>
<dbReference type="Proteomes" id="UP000389128">
    <property type="component" value="Unassembled WGS sequence"/>
</dbReference>
<reference evidence="4 5" key="1">
    <citation type="submission" date="2019-01" db="EMBL/GenBank/DDBJ databases">
        <title>Zoogloea oleivorans genome sequencing and assembly.</title>
        <authorList>
            <person name="Tancsics A."/>
            <person name="Farkas M."/>
            <person name="Kriszt B."/>
            <person name="Maroti G."/>
            <person name="Horvath B."/>
        </authorList>
    </citation>
    <scope>NUCLEOTIDE SEQUENCE [LARGE SCALE GENOMIC DNA]</scope>
    <source>
        <strain evidence="4 5">Buc</strain>
    </source>
</reference>